<keyword evidence="1" id="KW-0472">Membrane</keyword>
<feature type="transmembrane region" description="Helical" evidence="1">
    <location>
        <begin position="65"/>
        <end position="86"/>
    </location>
</feature>
<feature type="transmembrane region" description="Helical" evidence="1">
    <location>
        <begin position="35"/>
        <end position="53"/>
    </location>
</feature>
<dbReference type="RefSeq" id="WP_012617341.1">
    <property type="nucleotide sequence ID" value="NC_011832.1"/>
</dbReference>
<organism evidence="2 3">
    <name type="scientific">Methanosphaerula palustris (strain ATCC BAA-1556 / DSM 19958 / E1-9c)</name>
    <dbReference type="NCBI Taxonomy" id="521011"/>
    <lineage>
        <taxon>Archaea</taxon>
        <taxon>Methanobacteriati</taxon>
        <taxon>Methanobacteriota</taxon>
        <taxon>Stenosarchaea group</taxon>
        <taxon>Methanomicrobia</taxon>
        <taxon>Methanomicrobiales</taxon>
        <taxon>Methanoregulaceae</taxon>
        <taxon>Methanosphaerula</taxon>
    </lineage>
</organism>
<keyword evidence="1" id="KW-0812">Transmembrane</keyword>
<feature type="transmembrane region" description="Helical" evidence="1">
    <location>
        <begin position="170"/>
        <end position="192"/>
    </location>
</feature>
<dbReference type="eggNOG" id="arCOG00576">
    <property type="taxonomic scope" value="Archaea"/>
</dbReference>
<keyword evidence="1" id="KW-1133">Transmembrane helix</keyword>
<evidence type="ECO:0000256" key="1">
    <source>
        <dbReference type="SAM" id="Phobius"/>
    </source>
</evidence>
<dbReference type="HOGENOM" id="CLU_015114_6_0_2"/>
<dbReference type="OrthoDB" id="11839at2157"/>
<name>B8GFH4_METPE</name>
<keyword evidence="3" id="KW-1185">Reference proteome</keyword>
<dbReference type="EMBL" id="CP001338">
    <property type="protein sequence ID" value="ACL16022.1"/>
    <property type="molecule type" value="Genomic_DNA"/>
</dbReference>
<feature type="transmembrane region" description="Helical" evidence="1">
    <location>
        <begin position="228"/>
        <end position="246"/>
    </location>
</feature>
<feature type="transmembrane region" description="Helical" evidence="1">
    <location>
        <begin position="6"/>
        <end position="28"/>
    </location>
</feature>
<reference evidence="2 3" key="1">
    <citation type="journal article" date="2015" name="Genome Announc.">
        <title>Complete Genome Sequence of Methanosphaerula palustris E1-9CT, a Hydrogenotrophic Methanogen Isolated from a Minerotrophic Fen Peatland.</title>
        <authorList>
            <person name="Cadillo-Quiroz H."/>
            <person name="Browne P."/>
            <person name="Kyrpides N."/>
            <person name="Woyke T."/>
            <person name="Goodwin L."/>
            <person name="Detter C."/>
            <person name="Yavitt J.B."/>
            <person name="Zinder S.H."/>
        </authorList>
    </citation>
    <scope>NUCLEOTIDE SEQUENCE [LARGE SCALE GENOMIC DNA]</scope>
    <source>
        <strain evidence="3">ATCC BAA-1556 / DSM 19958 / E1-9c</strain>
    </source>
</reference>
<dbReference type="KEGG" id="mpl:Mpal_0652"/>
<evidence type="ECO:0000313" key="3">
    <source>
        <dbReference type="Proteomes" id="UP000002457"/>
    </source>
</evidence>
<protein>
    <submittedName>
        <fullName evidence="2">Zinc/iron permease</fullName>
    </submittedName>
</protein>
<dbReference type="Proteomes" id="UP000002457">
    <property type="component" value="Chromosome"/>
</dbReference>
<evidence type="ECO:0000313" key="2">
    <source>
        <dbReference type="EMBL" id="ACL16022.1"/>
    </source>
</evidence>
<proteinExistence type="predicted"/>
<dbReference type="AlphaFoldDB" id="B8GFH4"/>
<feature type="transmembrane region" description="Helical" evidence="1">
    <location>
        <begin position="198"/>
        <end position="216"/>
    </location>
</feature>
<accession>B8GFH4</accession>
<dbReference type="STRING" id="521011.Mpal_0652"/>
<dbReference type="GeneID" id="7271796"/>
<sequence length="249" mass="25324" precursor="true">MVPLWVMAGLWGSVAGSALLIGAATGYYLKIPQRIVALVMAFGAGVLLSAISFELLDDAYSLGGIGPVITGFIAGALIFTVANILLARNGARHRKRSGLPPGDELESNGAAIAVGSVIDGIPESIAIGLTMIGGGTVSTATVIAIFLSNIPEGLSSSVGLKARGWHAARVFLMWGGIAVCSGLSSLAGYSIFSHFSPNIIAAVLALAAGGILAMLVDTMIPEAFSKTHNLTGLVTVLGFITSFILSKLG</sequence>
<gene>
    <name evidence="2" type="ordered locus">Mpal_0652</name>
</gene>